<dbReference type="AlphaFoldDB" id="A0A4Q1BS11"/>
<evidence type="ECO:0000313" key="1">
    <source>
        <dbReference type="EMBL" id="RXK40769.1"/>
    </source>
</evidence>
<name>A0A4Q1BS11_TREME</name>
<comment type="caution">
    <text evidence="1">The sequence shown here is derived from an EMBL/GenBank/DDBJ whole genome shotgun (WGS) entry which is preliminary data.</text>
</comment>
<sequence length="114" mass="12405">MAVTSMKEDRKLAGRDNYALWNRAVQVSLGSAGLISHILNEPSTLVADVQGRYPLSGTPTNTERSKRLVAEYDLKKDQASAFSIVYGSLTETVQNKLPDHLVDFALPNPMGVTG</sequence>
<proteinExistence type="predicted"/>
<protein>
    <submittedName>
        <fullName evidence="1">Uncharacterized protein</fullName>
    </submittedName>
</protein>
<dbReference type="EMBL" id="SDIL01000015">
    <property type="protein sequence ID" value="RXK40769.1"/>
    <property type="molecule type" value="Genomic_DNA"/>
</dbReference>
<gene>
    <name evidence="1" type="ORF">M231_02021</name>
</gene>
<reference evidence="1 2" key="1">
    <citation type="submission" date="2016-06" db="EMBL/GenBank/DDBJ databases">
        <title>Evolution of pathogenesis and genome organization in the Tremellales.</title>
        <authorList>
            <person name="Cuomo C."/>
            <person name="Litvintseva A."/>
            <person name="Heitman J."/>
            <person name="Chen Y."/>
            <person name="Sun S."/>
            <person name="Springer D."/>
            <person name="Dromer F."/>
            <person name="Young S."/>
            <person name="Zeng Q."/>
            <person name="Chapman S."/>
            <person name="Gujja S."/>
            <person name="Saif S."/>
            <person name="Birren B."/>
        </authorList>
    </citation>
    <scope>NUCLEOTIDE SEQUENCE [LARGE SCALE GENOMIC DNA]</scope>
    <source>
        <strain evidence="1 2">ATCC 28783</strain>
    </source>
</reference>
<keyword evidence="2" id="KW-1185">Reference proteome</keyword>
<evidence type="ECO:0000313" key="2">
    <source>
        <dbReference type="Proteomes" id="UP000289152"/>
    </source>
</evidence>
<accession>A0A4Q1BS11</accession>
<organism evidence="1 2">
    <name type="scientific">Tremella mesenterica</name>
    <name type="common">Jelly fungus</name>
    <dbReference type="NCBI Taxonomy" id="5217"/>
    <lineage>
        <taxon>Eukaryota</taxon>
        <taxon>Fungi</taxon>
        <taxon>Dikarya</taxon>
        <taxon>Basidiomycota</taxon>
        <taxon>Agaricomycotina</taxon>
        <taxon>Tremellomycetes</taxon>
        <taxon>Tremellales</taxon>
        <taxon>Tremellaceae</taxon>
        <taxon>Tremella</taxon>
    </lineage>
</organism>
<dbReference type="InParanoid" id="A0A4Q1BS11"/>
<dbReference type="Proteomes" id="UP000289152">
    <property type="component" value="Unassembled WGS sequence"/>
</dbReference>